<comment type="caution">
    <text evidence="1">The sequence shown here is derived from an EMBL/GenBank/DDBJ whole genome shotgun (WGS) entry which is preliminary data.</text>
</comment>
<keyword evidence="2" id="KW-1185">Reference proteome</keyword>
<dbReference type="EMBL" id="JAGIOE010000001">
    <property type="protein sequence ID" value="MBP2375703.1"/>
    <property type="molecule type" value="Genomic_DNA"/>
</dbReference>
<dbReference type="Proteomes" id="UP000766570">
    <property type="component" value="Unassembled WGS sequence"/>
</dbReference>
<evidence type="ECO:0000313" key="2">
    <source>
        <dbReference type="Proteomes" id="UP000766570"/>
    </source>
</evidence>
<reference evidence="1 2" key="1">
    <citation type="submission" date="2021-03" db="EMBL/GenBank/DDBJ databases">
        <title>Sequencing the genomes of 1000 actinobacteria strains.</title>
        <authorList>
            <person name="Klenk H.-P."/>
        </authorList>
    </citation>
    <scope>NUCLEOTIDE SEQUENCE [LARGE SCALE GENOMIC DNA]</scope>
    <source>
        <strain evidence="1 2">DSM 15454</strain>
    </source>
</reference>
<name>A0ABS4WHM8_9MICC</name>
<sequence length="129" mass="14124">MGNKKPQGITGPISMAHSLKQSVESGAYERDEAIESWLGTDAAAAYDDLCADPSQAPSSGQIRARLADIHAQRLAEGGWMWRSVLKAKSTAMSQRTTSPHWRTPDEFLPPCPCRGVAERRPVCVYIRAL</sequence>
<organism evidence="1 2">
    <name type="scientific">Paeniglutamicibacter psychrophenolicus</name>
    <dbReference type="NCBI Taxonomy" id="257454"/>
    <lineage>
        <taxon>Bacteria</taxon>
        <taxon>Bacillati</taxon>
        <taxon>Actinomycetota</taxon>
        <taxon>Actinomycetes</taxon>
        <taxon>Micrococcales</taxon>
        <taxon>Micrococcaceae</taxon>
        <taxon>Paeniglutamicibacter</taxon>
    </lineage>
</organism>
<gene>
    <name evidence="1" type="ORF">JOF46_003615</name>
</gene>
<evidence type="ECO:0000313" key="1">
    <source>
        <dbReference type="EMBL" id="MBP2375703.1"/>
    </source>
</evidence>
<accession>A0ABS4WHM8</accession>
<protein>
    <submittedName>
        <fullName evidence="1">Uncharacterized protein</fullName>
    </submittedName>
</protein>
<dbReference type="RefSeq" id="WP_209909719.1">
    <property type="nucleotide sequence ID" value="NZ_BAAAMI010000016.1"/>
</dbReference>
<proteinExistence type="predicted"/>